<dbReference type="EMBL" id="CP003811">
    <property type="protein sequence ID" value="AIQ92009.1"/>
    <property type="molecule type" value="Genomic_DNA"/>
</dbReference>
<organism evidence="1 2">
    <name type="scientific">Methylobacterium oryzae CBMB20</name>
    <dbReference type="NCBI Taxonomy" id="693986"/>
    <lineage>
        <taxon>Bacteria</taxon>
        <taxon>Pseudomonadati</taxon>
        <taxon>Pseudomonadota</taxon>
        <taxon>Alphaproteobacteria</taxon>
        <taxon>Hyphomicrobiales</taxon>
        <taxon>Methylobacteriaceae</taxon>
        <taxon>Methylobacterium</taxon>
    </lineage>
</organism>
<keyword evidence="2" id="KW-1185">Reference proteome</keyword>
<evidence type="ECO:0000313" key="1">
    <source>
        <dbReference type="EMBL" id="AIQ92009.1"/>
    </source>
</evidence>
<name>A0A089QBR8_9HYPH</name>
<dbReference type="KEGG" id="mor:MOC_4254"/>
<accession>A0A089QBR8</accession>
<proteinExistence type="predicted"/>
<sequence>MGEALTHGARLDRPLEGKRLRGSPIQSLVARVIRIAHSA</sequence>
<protein>
    <submittedName>
        <fullName evidence="1">Protein of unassigned function</fullName>
    </submittedName>
</protein>
<gene>
    <name evidence="1" type="ORF">MOC_4254</name>
</gene>
<dbReference type="Proteomes" id="UP000029492">
    <property type="component" value="Chromosome"/>
</dbReference>
<reference evidence="1 2" key="1">
    <citation type="journal article" date="2014" name="PLoS ONE">
        <title>Genome Information of Methylobacterium oryzae, a Plant-Probiotic Methylotroph in the Phyllosphere.</title>
        <authorList>
            <person name="Kwak M.J."/>
            <person name="Jeong H."/>
            <person name="Madhaiyan M."/>
            <person name="Lee Y."/>
            <person name="Sa T.M."/>
            <person name="Oh T.K."/>
            <person name="Kim J.F."/>
        </authorList>
    </citation>
    <scope>NUCLEOTIDE SEQUENCE [LARGE SCALE GENOMIC DNA]</scope>
    <source>
        <strain evidence="1 2">CBMB20</strain>
    </source>
</reference>
<dbReference type="STRING" id="693986.MOC_4254"/>
<dbReference type="AlphaFoldDB" id="A0A089QBR8"/>
<dbReference type="HOGENOM" id="CLU_3312630_0_0_5"/>
<evidence type="ECO:0000313" key="2">
    <source>
        <dbReference type="Proteomes" id="UP000029492"/>
    </source>
</evidence>